<dbReference type="SUPFAM" id="SSF47473">
    <property type="entry name" value="EF-hand"/>
    <property type="match status" value="1"/>
</dbReference>
<keyword evidence="2" id="KW-0106">Calcium</keyword>
<accession>A0AAW0TNQ4</accession>
<dbReference type="PANTHER" id="PTHR23048:SF0">
    <property type="entry name" value="CALMODULIN LIKE 3"/>
    <property type="match status" value="1"/>
</dbReference>
<dbReference type="Proteomes" id="UP001487740">
    <property type="component" value="Unassembled WGS sequence"/>
</dbReference>
<dbReference type="InterPro" id="IPR050230">
    <property type="entry name" value="CALM/Myosin/TropC-like"/>
</dbReference>
<organism evidence="5 6">
    <name type="scientific">Scylla paramamosain</name>
    <name type="common">Mud crab</name>
    <dbReference type="NCBI Taxonomy" id="85552"/>
    <lineage>
        <taxon>Eukaryota</taxon>
        <taxon>Metazoa</taxon>
        <taxon>Ecdysozoa</taxon>
        <taxon>Arthropoda</taxon>
        <taxon>Crustacea</taxon>
        <taxon>Multicrustacea</taxon>
        <taxon>Malacostraca</taxon>
        <taxon>Eumalacostraca</taxon>
        <taxon>Eucarida</taxon>
        <taxon>Decapoda</taxon>
        <taxon>Pleocyemata</taxon>
        <taxon>Brachyura</taxon>
        <taxon>Eubrachyura</taxon>
        <taxon>Portunoidea</taxon>
        <taxon>Portunidae</taxon>
        <taxon>Portuninae</taxon>
        <taxon>Scylla</taxon>
    </lineage>
</organism>
<evidence type="ECO:0000313" key="5">
    <source>
        <dbReference type="EMBL" id="KAK8388297.1"/>
    </source>
</evidence>
<evidence type="ECO:0000256" key="1">
    <source>
        <dbReference type="ARBA" id="ARBA00022737"/>
    </source>
</evidence>
<gene>
    <name evidence="5" type="ORF">O3P69_020357</name>
</gene>
<dbReference type="PROSITE" id="PS00018">
    <property type="entry name" value="EF_HAND_1"/>
    <property type="match status" value="1"/>
</dbReference>
<feature type="domain" description="EF-hand" evidence="4">
    <location>
        <begin position="76"/>
        <end position="111"/>
    </location>
</feature>
<proteinExistence type="predicted"/>
<dbReference type="CDD" id="cd00051">
    <property type="entry name" value="EFh"/>
    <property type="match status" value="1"/>
</dbReference>
<dbReference type="InterPro" id="IPR011992">
    <property type="entry name" value="EF-hand-dom_pair"/>
</dbReference>
<keyword evidence="1" id="KW-0677">Repeat</keyword>
<dbReference type="Pfam" id="PF13499">
    <property type="entry name" value="EF-hand_7"/>
    <property type="match status" value="1"/>
</dbReference>
<comment type="function">
    <text evidence="3">Troponin is the central regulatory protein of striated muscle contraction. Tn consists of three components: Tn-I which is the inhibitor of actomyosin ATPase, Tn-T which contains the binding site for tropomyosin and Tn-C. The binding of calcium to Tn-C abolishes the inhibitory action of Tn on actin filaments.</text>
</comment>
<protein>
    <recommendedName>
        <fullName evidence="4">EF-hand domain-containing protein</fullName>
    </recommendedName>
</protein>
<dbReference type="Gene3D" id="1.10.238.10">
    <property type="entry name" value="EF-hand"/>
    <property type="match status" value="3"/>
</dbReference>
<dbReference type="PANTHER" id="PTHR23048">
    <property type="entry name" value="MYOSIN LIGHT CHAIN 1, 3"/>
    <property type="match status" value="1"/>
</dbReference>
<evidence type="ECO:0000256" key="2">
    <source>
        <dbReference type="ARBA" id="ARBA00022837"/>
    </source>
</evidence>
<dbReference type="GO" id="GO:0016460">
    <property type="term" value="C:myosin II complex"/>
    <property type="evidence" value="ECO:0007669"/>
    <property type="project" value="TreeGrafter"/>
</dbReference>
<name>A0AAW0TNQ4_SCYPA</name>
<evidence type="ECO:0000259" key="4">
    <source>
        <dbReference type="PROSITE" id="PS50222"/>
    </source>
</evidence>
<comment type="caution">
    <text evidence="5">The sequence shown here is derived from an EMBL/GenBank/DDBJ whole genome shotgun (WGS) entry which is preliminary data.</text>
</comment>
<dbReference type="GO" id="GO:0005509">
    <property type="term" value="F:calcium ion binding"/>
    <property type="evidence" value="ECO:0007669"/>
    <property type="project" value="InterPro"/>
</dbReference>
<reference evidence="5 6" key="1">
    <citation type="submission" date="2023-03" db="EMBL/GenBank/DDBJ databases">
        <title>High-quality genome of Scylla paramamosain provides insights in environmental adaptation.</title>
        <authorList>
            <person name="Zhang L."/>
        </authorList>
    </citation>
    <scope>NUCLEOTIDE SEQUENCE [LARGE SCALE GENOMIC DNA]</scope>
    <source>
        <strain evidence="5">LZ_2023a</strain>
        <tissue evidence="5">Muscle</tissue>
    </source>
</reference>
<evidence type="ECO:0000256" key="3">
    <source>
        <dbReference type="ARBA" id="ARBA00037722"/>
    </source>
</evidence>
<keyword evidence="6" id="KW-1185">Reference proteome</keyword>
<dbReference type="FunFam" id="1.10.238.10:FF:000003">
    <property type="entry name" value="Calmodulin A"/>
    <property type="match status" value="1"/>
</dbReference>
<evidence type="ECO:0000313" key="6">
    <source>
        <dbReference type="Proteomes" id="UP001487740"/>
    </source>
</evidence>
<sequence length="144" mass="16048">MPRLSQAQIAEAKECYSIYGRRDGIPISELGNALRSLGINPTNAEIKSIVAEIGSPTSVDYEMFMTVLNKDFPPADSPDEIREAFGVFDKDGNGHISATELKHVLMTMGEKLSQDEVDIMIREADIDGDGHIHYEQFVRMMTQK</sequence>
<dbReference type="PROSITE" id="PS50222">
    <property type="entry name" value="EF_HAND_2"/>
    <property type="match status" value="2"/>
</dbReference>
<feature type="domain" description="EF-hand" evidence="4">
    <location>
        <begin position="112"/>
        <end position="144"/>
    </location>
</feature>
<dbReference type="SMART" id="SM00054">
    <property type="entry name" value="EFh"/>
    <property type="match status" value="2"/>
</dbReference>
<dbReference type="InterPro" id="IPR018247">
    <property type="entry name" value="EF_Hand_1_Ca_BS"/>
</dbReference>
<dbReference type="EMBL" id="JARAKH010000028">
    <property type="protein sequence ID" value="KAK8388297.1"/>
    <property type="molecule type" value="Genomic_DNA"/>
</dbReference>
<dbReference type="AlphaFoldDB" id="A0AAW0TNQ4"/>
<dbReference type="InterPro" id="IPR002048">
    <property type="entry name" value="EF_hand_dom"/>
</dbReference>